<dbReference type="SMART" id="SM00091">
    <property type="entry name" value="PAS"/>
    <property type="match status" value="1"/>
</dbReference>
<feature type="domain" description="PAS" evidence="3">
    <location>
        <begin position="9"/>
        <end position="75"/>
    </location>
</feature>
<organism evidence="5 6">
    <name type="scientific">Pseudonocardia lutea</name>
    <dbReference type="NCBI Taxonomy" id="2172015"/>
    <lineage>
        <taxon>Bacteria</taxon>
        <taxon>Bacillati</taxon>
        <taxon>Actinomycetota</taxon>
        <taxon>Actinomycetes</taxon>
        <taxon>Pseudonocardiales</taxon>
        <taxon>Pseudonocardiaceae</taxon>
        <taxon>Pseudonocardia</taxon>
    </lineage>
</organism>
<dbReference type="InterPro" id="IPR036457">
    <property type="entry name" value="PPM-type-like_dom_sf"/>
</dbReference>
<comment type="caution">
    <text evidence="5">The sequence shown here is derived from an EMBL/GenBank/DDBJ whole genome shotgun (WGS) entry which is preliminary data.</text>
</comment>
<dbReference type="SMART" id="SM00331">
    <property type="entry name" value="PP2C_SIG"/>
    <property type="match status" value="1"/>
</dbReference>
<dbReference type="InterPro" id="IPR000014">
    <property type="entry name" value="PAS"/>
</dbReference>
<dbReference type="EMBL" id="JBHSQK010000039">
    <property type="protein sequence ID" value="MFC5949818.1"/>
    <property type="molecule type" value="Genomic_DNA"/>
</dbReference>
<dbReference type="SUPFAM" id="SSF81606">
    <property type="entry name" value="PP2C-like"/>
    <property type="match status" value="1"/>
</dbReference>
<dbReference type="CDD" id="cd00130">
    <property type="entry name" value="PAS"/>
    <property type="match status" value="1"/>
</dbReference>
<dbReference type="InterPro" id="IPR001932">
    <property type="entry name" value="PPM-type_phosphatase-like_dom"/>
</dbReference>
<dbReference type="Gene3D" id="3.60.40.10">
    <property type="entry name" value="PPM-type phosphatase domain"/>
    <property type="match status" value="1"/>
</dbReference>
<dbReference type="SUPFAM" id="SSF55785">
    <property type="entry name" value="PYP-like sensor domain (PAS domain)"/>
    <property type="match status" value="1"/>
</dbReference>
<evidence type="ECO:0000313" key="6">
    <source>
        <dbReference type="Proteomes" id="UP001596119"/>
    </source>
</evidence>
<gene>
    <name evidence="5" type="ORF">ACFQH9_16215</name>
</gene>
<accession>A0ABW1IAM1</accession>
<evidence type="ECO:0000256" key="2">
    <source>
        <dbReference type="SAM" id="Coils"/>
    </source>
</evidence>
<dbReference type="PANTHER" id="PTHR43156">
    <property type="entry name" value="STAGE II SPORULATION PROTEIN E-RELATED"/>
    <property type="match status" value="1"/>
</dbReference>
<evidence type="ECO:0000259" key="3">
    <source>
        <dbReference type="SMART" id="SM00091"/>
    </source>
</evidence>
<dbReference type="InterPro" id="IPR035965">
    <property type="entry name" value="PAS-like_dom_sf"/>
</dbReference>
<dbReference type="InterPro" id="IPR052016">
    <property type="entry name" value="Bact_Sigma-Reg"/>
</dbReference>
<dbReference type="Pfam" id="PF07228">
    <property type="entry name" value="SpoIIE"/>
    <property type="match status" value="1"/>
</dbReference>
<feature type="coiled-coil region" evidence="2">
    <location>
        <begin position="124"/>
        <end position="155"/>
    </location>
</feature>
<keyword evidence="6" id="KW-1185">Reference proteome</keyword>
<proteinExistence type="predicted"/>
<reference evidence="6" key="1">
    <citation type="journal article" date="2019" name="Int. J. Syst. Evol. Microbiol.">
        <title>The Global Catalogue of Microorganisms (GCM) 10K type strain sequencing project: providing services to taxonomists for standard genome sequencing and annotation.</title>
        <authorList>
            <consortium name="The Broad Institute Genomics Platform"/>
            <consortium name="The Broad Institute Genome Sequencing Center for Infectious Disease"/>
            <person name="Wu L."/>
            <person name="Ma J."/>
        </authorList>
    </citation>
    <scope>NUCLEOTIDE SEQUENCE [LARGE SCALE GENOMIC DNA]</scope>
    <source>
        <strain evidence="6">CGMCC 4.7397</strain>
    </source>
</reference>
<dbReference type="Pfam" id="PF13426">
    <property type="entry name" value="PAS_9"/>
    <property type="match status" value="1"/>
</dbReference>
<protein>
    <submittedName>
        <fullName evidence="5">PP2C family protein-serine/threonine phosphatase</fullName>
        <ecNumber evidence="5">3.1.3.16</ecNumber>
    </submittedName>
</protein>
<evidence type="ECO:0000259" key="4">
    <source>
        <dbReference type="SMART" id="SM00331"/>
    </source>
</evidence>
<sequence>MADSAVRDDDTEDLYDHAPCGYLSTGPDGTVVRVNRTLAEWLGRPREQIVGTRFVDLLTVGGRLYHETHFAPLLSMQGSVGSIATEMRRADGTRMPVLLSSVLRRDADGRPALVRTIVFEAGDRRRYERELLAARREAERDRDRVQRLASVLQRTLLPPALADVPGLETAAYYRAGAHGEVGGDFYDLFPLHGHRWGFFLGDVCGKGPGAAALTSLTRYTLRSAAVHDPDPGSVLDTLNAVLAQERSIDTPALCTTVFGLLVPVPGGFRLELGAAGHPPPLLLRADGTAGYVDDLEGGLLLGAVEHARAATTTVHLDPGDTLLLYTDGLPEARLGSGVDRFDEGRLHDFASTLAPISAKGAVHAVEELLAGFGGLDDDVALLALGVPEAR</sequence>
<dbReference type="Gene3D" id="3.30.450.20">
    <property type="entry name" value="PAS domain"/>
    <property type="match status" value="1"/>
</dbReference>
<evidence type="ECO:0000256" key="1">
    <source>
        <dbReference type="ARBA" id="ARBA00022801"/>
    </source>
</evidence>
<dbReference type="Proteomes" id="UP001596119">
    <property type="component" value="Unassembled WGS sequence"/>
</dbReference>
<dbReference type="EC" id="3.1.3.16" evidence="5"/>
<dbReference type="RefSeq" id="WP_379566961.1">
    <property type="nucleotide sequence ID" value="NZ_JBHSQK010000039.1"/>
</dbReference>
<dbReference type="PANTHER" id="PTHR43156:SF2">
    <property type="entry name" value="STAGE II SPORULATION PROTEIN E"/>
    <property type="match status" value="1"/>
</dbReference>
<evidence type="ECO:0000313" key="5">
    <source>
        <dbReference type="EMBL" id="MFC5949818.1"/>
    </source>
</evidence>
<feature type="domain" description="PPM-type phosphatase" evidence="4">
    <location>
        <begin position="164"/>
        <end position="386"/>
    </location>
</feature>
<keyword evidence="1 5" id="KW-0378">Hydrolase</keyword>
<keyword evidence="2" id="KW-0175">Coiled coil</keyword>
<dbReference type="NCBIfam" id="TIGR00229">
    <property type="entry name" value="sensory_box"/>
    <property type="match status" value="1"/>
</dbReference>
<dbReference type="GO" id="GO:0004722">
    <property type="term" value="F:protein serine/threonine phosphatase activity"/>
    <property type="evidence" value="ECO:0007669"/>
    <property type="project" value="UniProtKB-EC"/>
</dbReference>
<name>A0ABW1IAM1_9PSEU</name>